<dbReference type="SUPFAM" id="SSF52374">
    <property type="entry name" value="Nucleotidylyl transferase"/>
    <property type="match status" value="1"/>
</dbReference>
<feature type="domain" description="Glutamyl/glutaminyl-tRNA synthetase class Ib anti-codon binding" evidence="10">
    <location>
        <begin position="345"/>
        <end position="443"/>
    </location>
</feature>
<dbReference type="PANTHER" id="PTHR43097:SF5">
    <property type="entry name" value="GLUTAMATE--TRNA LIGASE"/>
    <property type="match status" value="1"/>
</dbReference>
<evidence type="ECO:0000313" key="13">
    <source>
        <dbReference type="Proteomes" id="UP000198855"/>
    </source>
</evidence>
<dbReference type="PANTHER" id="PTHR43097">
    <property type="entry name" value="GLUTAMINE-TRNA LIGASE"/>
    <property type="match status" value="1"/>
</dbReference>
<feature type="domain" description="tRNA synthetases class I (E and Q) anti-codon binding" evidence="11">
    <location>
        <begin position="460"/>
        <end position="534"/>
    </location>
</feature>
<evidence type="ECO:0000313" key="12">
    <source>
        <dbReference type="EMBL" id="SFD53232.1"/>
    </source>
</evidence>
<name>A0A1I1T3R7_9BACL</name>
<proteinExistence type="inferred from homology"/>
<dbReference type="InterPro" id="IPR011035">
    <property type="entry name" value="Ribosomal_bL25/Gln-tRNA_synth"/>
</dbReference>
<evidence type="ECO:0000256" key="4">
    <source>
        <dbReference type="ARBA" id="ARBA00022840"/>
    </source>
</evidence>
<dbReference type="Pfam" id="PF20974">
    <property type="entry name" value="tRNA-synt_1c_C2"/>
    <property type="match status" value="1"/>
</dbReference>
<dbReference type="AlphaFoldDB" id="A0A1I1T3R7"/>
<evidence type="ECO:0000256" key="8">
    <source>
        <dbReference type="RuleBase" id="RU363037"/>
    </source>
</evidence>
<evidence type="ECO:0000256" key="1">
    <source>
        <dbReference type="ARBA" id="ARBA00022490"/>
    </source>
</evidence>
<evidence type="ECO:0000256" key="6">
    <source>
        <dbReference type="ARBA" id="ARBA00023146"/>
    </source>
</evidence>
<gene>
    <name evidence="12" type="ORF">SAMN05216378_0342</name>
</gene>
<dbReference type="GO" id="GO:0006425">
    <property type="term" value="P:glutaminyl-tRNA aminoacylation"/>
    <property type="evidence" value="ECO:0007669"/>
    <property type="project" value="UniProtKB-UniRule"/>
</dbReference>
<dbReference type="InterPro" id="IPR020058">
    <property type="entry name" value="Glu/Gln-tRNA-synth_Ib_cat-dom"/>
</dbReference>
<dbReference type="GO" id="GO:0004819">
    <property type="term" value="F:glutamine-tRNA ligase activity"/>
    <property type="evidence" value="ECO:0007669"/>
    <property type="project" value="UniProtKB-UniRule"/>
</dbReference>
<dbReference type="InterPro" id="IPR000924">
    <property type="entry name" value="Glu/Gln-tRNA-synth"/>
</dbReference>
<evidence type="ECO:0000256" key="7">
    <source>
        <dbReference type="NCBIfam" id="TIGR00440"/>
    </source>
</evidence>
<dbReference type="NCBIfam" id="NF011291">
    <property type="entry name" value="PRK14703.1"/>
    <property type="match status" value="1"/>
</dbReference>
<dbReference type="NCBIfam" id="TIGR00440">
    <property type="entry name" value="glnS"/>
    <property type="match status" value="1"/>
</dbReference>
<evidence type="ECO:0000256" key="2">
    <source>
        <dbReference type="ARBA" id="ARBA00022598"/>
    </source>
</evidence>
<comment type="similarity">
    <text evidence="8">Belongs to the class-I aminoacyl-tRNA synthetase family.</text>
</comment>
<keyword evidence="13" id="KW-1185">Reference proteome</keyword>
<dbReference type="Proteomes" id="UP000198855">
    <property type="component" value="Unassembled WGS sequence"/>
</dbReference>
<evidence type="ECO:0000259" key="9">
    <source>
        <dbReference type="Pfam" id="PF00749"/>
    </source>
</evidence>
<keyword evidence="6 8" id="KW-0030">Aminoacyl-tRNA synthetase</keyword>
<dbReference type="RefSeq" id="WP_091180277.1">
    <property type="nucleotide sequence ID" value="NZ_FOMT01000001.1"/>
</dbReference>
<dbReference type="InterPro" id="IPR014729">
    <property type="entry name" value="Rossmann-like_a/b/a_fold"/>
</dbReference>
<dbReference type="SUPFAM" id="SSF50715">
    <property type="entry name" value="Ribosomal protein L25-like"/>
    <property type="match status" value="1"/>
</dbReference>
<dbReference type="OrthoDB" id="9801560at2"/>
<evidence type="ECO:0000256" key="5">
    <source>
        <dbReference type="ARBA" id="ARBA00022917"/>
    </source>
</evidence>
<sequence length="556" mass="64662">MENPKEHLAEHHMYRLINEELEQNPFSREMCTRFPPEPNGYLHIGSAYAIHTNYMIAQQYKGAFHLRFDDTNPLKEDIEFVHAIIEDIKWLGYDPKEHIYYGSDYAEEIYNAALSLIKQGKAYVCDLTPDELTKYRGTLMEPGRNSPYRERSAEENLELFEQMKNGAFPAGSKVLRAKINMASPNMNLRDPVLYRIIHAEHYRTKREWCIYPMYDFAHPIQDAIEGITYSLCSIEFKDHRPLYEWVLNELNIAEPPRQREFGRLSLTGVVTSKRFLRQLVEGGYVDGWDDPRLPTIRGLRRRGYTPESIRSFIEEIGSIRTQSTVDISLLDHFVRQDLKEKTVSVMAVMQPLKVVITNYPEDAAELLVIENNSENVELGTREVPFSKTIYIERDDFMEEPIKGFHRLIPGGEVRLKGAYFIRCEEVIKEPGTGEVVELRCTYDPATKSGTGFTGRKVKGTIHWVSADHCVKADVNLYEKLLLDEDTPKDSEDWTSKINPESLVHKKDVFMEAFVQDARAEEKFQFLRHGYFSVDRKHDTRVFNRIVPLKDSWKRSN</sequence>
<dbReference type="Pfam" id="PF00749">
    <property type="entry name" value="tRNA-synt_1c"/>
    <property type="match status" value="1"/>
</dbReference>
<dbReference type="GO" id="GO:0005524">
    <property type="term" value="F:ATP binding"/>
    <property type="evidence" value="ECO:0007669"/>
    <property type="project" value="UniProtKB-KW"/>
</dbReference>
<dbReference type="EMBL" id="FOMT01000001">
    <property type="protein sequence ID" value="SFD53232.1"/>
    <property type="molecule type" value="Genomic_DNA"/>
</dbReference>
<dbReference type="InterPro" id="IPR020056">
    <property type="entry name" value="Rbsml_bL25/Gln-tRNA_synth_N"/>
</dbReference>
<accession>A0A1I1T3R7</accession>
<dbReference type="InterPro" id="IPR049437">
    <property type="entry name" value="tRNA-synt_1c_C2"/>
</dbReference>
<protein>
    <recommendedName>
        <fullName evidence="7">Glutamine--tRNA ligase</fullName>
        <ecNumber evidence="7">6.1.1.18</ecNumber>
    </recommendedName>
</protein>
<dbReference type="FunFam" id="3.90.800.10:FF:000001">
    <property type="entry name" value="Glutamine--tRNA ligase"/>
    <property type="match status" value="1"/>
</dbReference>
<dbReference type="EC" id="6.1.1.18" evidence="7"/>
<dbReference type="InterPro" id="IPR004514">
    <property type="entry name" value="Gln-tRNA-synth"/>
</dbReference>
<dbReference type="FunFam" id="3.40.50.620:FF:000037">
    <property type="entry name" value="Glutamine--tRNA ligase cytoplasmic"/>
    <property type="match status" value="1"/>
</dbReference>
<dbReference type="PRINTS" id="PR00987">
    <property type="entry name" value="TRNASYNTHGLU"/>
</dbReference>
<evidence type="ECO:0000256" key="3">
    <source>
        <dbReference type="ARBA" id="ARBA00022741"/>
    </source>
</evidence>
<dbReference type="FunFam" id="1.10.1160.10:FF:000001">
    <property type="entry name" value="Glutamine--tRNA ligase"/>
    <property type="match status" value="1"/>
</dbReference>
<keyword evidence="5 8" id="KW-0648">Protein biosynthesis</keyword>
<keyword evidence="2 8" id="KW-0436">Ligase</keyword>
<dbReference type="GO" id="GO:0005829">
    <property type="term" value="C:cytosol"/>
    <property type="evidence" value="ECO:0007669"/>
    <property type="project" value="TreeGrafter"/>
</dbReference>
<dbReference type="Gene3D" id="2.40.240.10">
    <property type="entry name" value="Ribosomal Protein L25, Chain P"/>
    <property type="match status" value="2"/>
</dbReference>
<dbReference type="Pfam" id="PF03950">
    <property type="entry name" value="tRNA-synt_1c_C"/>
    <property type="match status" value="1"/>
</dbReference>
<evidence type="ECO:0000259" key="11">
    <source>
        <dbReference type="Pfam" id="PF20974"/>
    </source>
</evidence>
<dbReference type="Gene3D" id="3.40.50.620">
    <property type="entry name" value="HUPs"/>
    <property type="match status" value="1"/>
</dbReference>
<dbReference type="InterPro" id="IPR020059">
    <property type="entry name" value="Glu/Gln-tRNA-synth_Ib_codon-bd"/>
</dbReference>
<organism evidence="12 13">
    <name type="scientific">Paenibacillus catalpae</name>
    <dbReference type="NCBI Taxonomy" id="1045775"/>
    <lineage>
        <taxon>Bacteria</taxon>
        <taxon>Bacillati</taxon>
        <taxon>Bacillota</taxon>
        <taxon>Bacilli</taxon>
        <taxon>Bacillales</taxon>
        <taxon>Paenibacillaceae</taxon>
        <taxon>Paenibacillus</taxon>
    </lineage>
</organism>
<dbReference type="InterPro" id="IPR050132">
    <property type="entry name" value="Gln/Glu-tRNA_Ligase"/>
</dbReference>
<evidence type="ECO:0000259" key="10">
    <source>
        <dbReference type="Pfam" id="PF03950"/>
    </source>
</evidence>
<keyword evidence="3 8" id="KW-0547">Nucleotide-binding</keyword>
<keyword evidence="1" id="KW-0963">Cytoplasm</keyword>
<reference evidence="13" key="1">
    <citation type="submission" date="2016-10" db="EMBL/GenBank/DDBJ databases">
        <authorList>
            <person name="Varghese N."/>
            <person name="Submissions S."/>
        </authorList>
    </citation>
    <scope>NUCLEOTIDE SEQUENCE [LARGE SCALE GENOMIC DNA]</scope>
    <source>
        <strain evidence="13">CGMCC 1.10784</strain>
    </source>
</reference>
<feature type="domain" description="Glutamyl/glutaminyl-tRNA synthetase class Ib catalytic" evidence="9">
    <location>
        <begin position="31"/>
        <end position="339"/>
    </location>
</feature>
<keyword evidence="4 8" id="KW-0067">ATP-binding</keyword>
<dbReference type="STRING" id="1045775.SAMN05216378_0342"/>